<evidence type="ECO:0000313" key="9">
    <source>
        <dbReference type="EMBL" id="ACS83720.1"/>
    </source>
</evidence>
<evidence type="ECO:0000256" key="7">
    <source>
        <dbReference type="RuleBase" id="RU366006"/>
    </source>
</evidence>
<keyword evidence="2 6" id="KW-0479">Metal-binding</keyword>
<dbReference type="SUPFAM" id="SSF51604">
    <property type="entry name" value="Enolase C-terminal domain-like"/>
    <property type="match status" value="1"/>
</dbReference>
<dbReference type="SFLD" id="SFLDG00180">
    <property type="entry name" value="muconate_cycloisomerase"/>
    <property type="match status" value="1"/>
</dbReference>
<dbReference type="SUPFAM" id="SSF54826">
    <property type="entry name" value="Enolase N-terminal domain-like"/>
    <property type="match status" value="1"/>
</dbReference>
<dbReference type="PANTHER" id="PTHR48080">
    <property type="entry name" value="D-GALACTONATE DEHYDRATASE-RELATED"/>
    <property type="match status" value="1"/>
</dbReference>
<feature type="binding site" evidence="6">
    <location>
        <position position="228"/>
    </location>
    <ligand>
        <name>Mg(2+)</name>
        <dbReference type="ChEBI" id="CHEBI:18420"/>
    </ligand>
</feature>
<sequence length="345" mass="37364">MKFKHSTYTLNLINPFGIARSTKTQSPVVLVNLDGGWGESAPTNFYGENADTVHAALQKMEALDVADLDCIEDIDDALLAIAPKDQSARAAVDIALHDRLAKNLNVPLYKLFGKSPDKEMITSFTIGIDTVDEMMRKVDEAKQYDILKIKLGKDLEQDLAVMKEIRKAVGDKTVRVDANGGWTLEQAKQALPAMADLGVEYVEQPLYKGSHAELKELKKGAPLPIFVDEDSMVAKDLPKLIGAVDGINIKLMKSGGIAEARRMIALGRALDFQIMIGCMIETSVAISAAAHLGPFCDFLDLDGNLLISNDPFAGVECEKNGRIHLSDAPGLGVVVRSEYANAVPA</sequence>
<dbReference type="InterPro" id="IPR013342">
    <property type="entry name" value="Mandelate_racemase_C"/>
</dbReference>
<evidence type="ECO:0000256" key="5">
    <source>
        <dbReference type="PIRSR" id="PIRSR634603-1"/>
    </source>
</evidence>
<dbReference type="SFLD" id="SFLDF00010">
    <property type="entry name" value="dipeptide_epimerase"/>
    <property type="match status" value="1"/>
</dbReference>
<dbReference type="GO" id="GO:0016855">
    <property type="term" value="F:racemase and epimerase activity, acting on amino acids and derivatives"/>
    <property type="evidence" value="ECO:0007669"/>
    <property type="project" value="UniProtKB-UniRule"/>
</dbReference>
<feature type="active site" description="Proton acceptor; specific for (R)-substrate epimerization" evidence="5">
    <location>
        <position position="150"/>
    </location>
</feature>
<dbReference type="EMBL" id="GQ244490">
    <property type="protein sequence ID" value="ACS83720.1"/>
    <property type="molecule type" value="Genomic_DNA"/>
</dbReference>
<keyword evidence="3 6" id="KW-0460">Magnesium</keyword>
<dbReference type="Gene3D" id="3.20.20.120">
    <property type="entry name" value="Enolase-like C-terminal domain"/>
    <property type="match status" value="1"/>
</dbReference>
<dbReference type="PANTHER" id="PTHR48080:SF3">
    <property type="entry name" value="ENOLASE SUPERFAMILY MEMBER DDB_G0284701"/>
    <property type="match status" value="1"/>
</dbReference>
<evidence type="ECO:0000256" key="3">
    <source>
        <dbReference type="ARBA" id="ARBA00022842"/>
    </source>
</evidence>
<feature type="domain" description="Mandelate racemase/muconate lactonizing enzyme C-terminal" evidence="8">
    <location>
        <begin position="131"/>
        <end position="224"/>
    </location>
</feature>
<dbReference type="SFLD" id="SFLDS00001">
    <property type="entry name" value="Enolase"/>
    <property type="match status" value="1"/>
</dbReference>
<comment type="cofactor">
    <cofactor evidence="6 7">
        <name>Mg(2+)</name>
        <dbReference type="ChEBI" id="CHEBI:18420"/>
    </cofactor>
    <text evidence="6 7">Binds 1 Mg(2+) ion per subunit.</text>
</comment>
<protein>
    <recommendedName>
        <fullName evidence="7">Dipeptide epimerase</fullName>
        <ecNumber evidence="7">5.1.1.-</ecNumber>
    </recommendedName>
</protein>
<dbReference type="InterPro" id="IPR029017">
    <property type="entry name" value="Enolase-like_N"/>
</dbReference>
<keyword evidence="4 7" id="KW-0413">Isomerase</keyword>
<evidence type="ECO:0000256" key="2">
    <source>
        <dbReference type="ARBA" id="ARBA00022723"/>
    </source>
</evidence>
<dbReference type="Gene3D" id="3.30.390.10">
    <property type="entry name" value="Enolase-like, N-terminal domain"/>
    <property type="match status" value="1"/>
</dbReference>
<dbReference type="EC" id="5.1.1.-" evidence="7"/>
<evidence type="ECO:0000256" key="4">
    <source>
        <dbReference type="ARBA" id="ARBA00023235"/>
    </source>
</evidence>
<evidence type="ECO:0000256" key="1">
    <source>
        <dbReference type="ARBA" id="ARBA00008031"/>
    </source>
</evidence>
<dbReference type="AlphaFoldDB" id="D6MLY0"/>
<dbReference type="InterPro" id="IPR029065">
    <property type="entry name" value="Enolase_C-like"/>
</dbReference>
<feature type="binding site" evidence="6">
    <location>
        <position position="203"/>
    </location>
    <ligand>
        <name>Mg(2+)</name>
        <dbReference type="ChEBI" id="CHEBI:18420"/>
    </ligand>
</feature>
<dbReference type="CDD" id="cd03319">
    <property type="entry name" value="L-Ala-DL-Glu_epimerase"/>
    <property type="match status" value="1"/>
</dbReference>
<dbReference type="PROSITE" id="PS00909">
    <property type="entry name" value="MR_MLE_2"/>
    <property type="match status" value="1"/>
</dbReference>
<proteinExistence type="inferred from homology"/>
<dbReference type="Pfam" id="PF13378">
    <property type="entry name" value="MR_MLE_C"/>
    <property type="match status" value="1"/>
</dbReference>
<reference evidence="9" key="1">
    <citation type="journal article" date="2010" name="Appl. Environ. Microbiol.">
        <title>Metagenomics Reveals Antibiotic Resistance Genes Encoding Predicted Bifunctional Proteins in Apple Orchard Soil.</title>
        <authorList>
            <person name="Donato J.J."/>
            <person name="Moe L.A."/>
            <person name="Converse B.J."/>
            <person name="Smart K.D."/>
            <person name="Berklein F.C."/>
            <person name="McManus P.S."/>
            <person name="Handelsman J."/>
        </authorList>
    </citation>
    <scope>NUCLEOTIDE SEQUENCE</scope>
</reference>
<dbReference type="InterPro" id="IPR018110">
    <property type="entry name" value="Mandel_Rmase/mucon_lact_enz_CS"/>
</dbReference>
<name>D6MLY0_9BACT</name>
<dbReference type="GO" id="GO:0009063">
    <property type="term" value="P:amino acid catabolic process"/>
    <property type="evidence" value="ECO:0007669"/>
    <property type="project" value="InterPro"/>
</dbReference>
<evidence type="ECO:0000256" key="6">
    <source>
        <dbReference type="PIRSR" id="PIRSR634603-3"/>
    </source>
</evidence>
<feature type="active site" description="Proton acceptor; specific for (S)-substrate epimerization" evidence="5">
    <location>
        <position position="250"/>
    </location>
</feature>
<dbReference type="InterPro" id="IPR013341">
    <property type="entry name" value="Mandelate_racemase_N_dom"/>
</dbReference>
<accession>D6MLY0</accession>
<feature type="binding site" evidence="6">
    <location>
        <position position="177"/>
    </location>
    <ligand>
        <name>Mg(2+)</name>
        <dbReference type="ChEBI" id="CHEBI:18420"/>
    </ligand>
</feature>
<evidence type="ECO:0000259" key="8">
    <source>
        <dbReference type="SMART" id="SM00922"/>
    </source>
</evidence>
<dbReference type="GO" id="GO:0046872">
    <property type="term" value="F:metal ion binding"/>
    <property type="evidence" value="ECO:0007669"/>
    <property type="project" value="UniProtKB-KW"/>
</dbReference>
<dbReference type="InterPro" id="IPR034603">
    <property type="entry name" value="Dipeptide_epimerase"/>
</dbReference>
<dbReference type="SMART" id="SM00922">
    <property type="entry name" value="MR_MLE"/>
    <property type="match status" value="1"/>
</dbReference>
<gene>
    <name evidence="9" type="ORF">WISOIL_0031</name>
</gene>
<comment type="similarity">
    <text evidence="1 7">Belongs to the mandelate racemase/muconate lactonizing enzyme family.</text>
</comment>
<organism evidence="9">
    <name type="scientific">uncultured bacterium AOCefta2</name>
    <dbReference type="NCBI Taxonomy" id="654977"/>
    <lineage>
        <taxon>Bacteria</taxon>
        <taxon>environmental samples</taxon>
    </lineage>
</organism>
<dbReference type="InterPro" id="IPR034593">
    <property type="entry name" value="DgoD-like"/>
</dbReference>
<dbReference type="Pfam" id="PF02746">
    <property type="entry name" value="MR_MLE_N"/>
    <property type="match status" value="1"/>
</dbReference>
<dbReference type="InterPro" id="IPR036849">
    <property type="entry name" value="Enolase-like_C_sf"/>
</dbReference>